<dbReference type="InterPro" id="IPR006288">
    <property type="entry name" value="TFS"/>
</dbReference>
<dbReference type="GO" id="GO:0008270">
    <property type="term" value="F:zinc ion binding"/>
    <property type="evidence" value="ECO:0007669"/>
    <property type="project" value="UniProtKB-KW"/>
</dbReference>
<evidence type="ECO:0000256" key="12">
    <source>
        <dbReference type="RuleBase" id="RU003474"/>
    </source>
</evidence>
<feature type="binding site" evidence="10">
    <location>
        <position position="8"/>
    </location>
    <ligand>
        <name>Zn(2+)</name>
        <dbReference type="ChEBI" id="CHEBI:29105"/>
        <label>1</label>
    </ligand>
</feature>
<feature type="binding site" evidence="10">
    <location>
        <position position="70"/>
    </location>
    <ligand>
        <name>Zn(2+)</name>
        <dbReference type="ChEBI" id="CHEBI:29105"/>
        <label>2</label>
    </ligand>
</feature>
<dbReference type="SUPFAM" id="SSF57783">
    <property type="entry name" value="Zinc beta-ribbon"/>
    <property type="match status" value="1"/>
</dbReference>
<protein>
    <recommendedName>
        <fullName evidence="9">DNA-directed RNA polymerase subunit</fullName>
    </recommendedName>
</protein>
<dbReference type="PROSITE" id="PS51133">
    <property type="entry name" value="ZF_TFIIS_2"/>
    <property type="match status" value="1"/>
</dbReference>
<dbReference type="GO" id="GO:0005666">
    <property type="term" value="C:RNA polymerase III complex"/>
    <property type="evidence" value="ECO:0007669"/>
    <property type="project" value="TreeGrafter"/>
</dbReference>
<evidence type="ECO:0000256" key="6">
    <source>
        <dbReference type="ARBA" id="ARBA00023015"/>
    </source>
</evidence>
<dbReference type="OrthoDB" id="282152at2759"/>
<comment type="subcellular location">
    <subcellularLocation>
        <location evidence="1 9">Nucleus</location>
    </subcellularLocation>
</comment>
<dbReference type="SMART" id="SM00661">
    <property type="entry name" value="RPOL9"/>
    <property type="match status" value="1"/>
</dbReference>
<dbReference type="Pfam" id="PF02150">
    <property type="entry name" value="Zn_ribbon_RPB9"/>
    <property type="match status" value="1"/>
</dbReference>
<evidence type="ECO:0000256" key="4">
    <source>
        <dbReference type="ARBA" id="ARBA00022771"/>
    </source>
</evidence>
<dbReference type="GeneID" id="37043436"/>
<feature type="binding site" evidence="10">
    <location>
        <position position="5"/>
    </location>
    <ligand>
        <name>Zn(2+)</name>
        <dbReference type="ChEBI" id="CHEBI:29105"/>
        <label>1</label>
    </ligand>
</feature>
<gene>
    <name evidence="14" type="ORF">FA10DRAFT_266512</name>
</gene>
<dbReference type="InterPro" id="IPR012164">
    <property type="entry name" value="Rpa12/Rpb9/Rpc10/TFS"/>
</dbReference>
<dbReference type="GO" id="GO:0003676">
    <property type="term" value="F:nucleic acid binding"/>
    <property type="evidence" value="ECO:0007669"/>
    <property type="project" value="InterPro"/>
</dbReference>
<keyword evidence="3 10" id="KW-0479">Metal-binding</keyword>
<keyword evidence="2 9" id="KW-0240">DNA-directed RNA polymerase</keyword>
<feature type="binding site" evidence="10">
    <location>
        <position position="73"/>
    </location>
    <ligand>
        <name>Zn(2+)</name>
        <dbReference type="ChEBI" id="CHEBI:29105"/>
        <label>2</label>
    </ligand>
</feature>
<dbReference type="NCBIfam" id="TIGR01384">
    <property type="entry name" value="TFS_arch"/>
    <property type="match status" value="1"/>
</dbReference>
<feature type="zinc finger region" description="C4-type" evidence="11">
    <location>
        <begin position="5"/>
        <end position="29"/>
    </location>
</feature>
<evidence type="ECO:0000256" key="11">
    <source>
        <dbReference type="PIRSR" id="PIRSR005586-2"/>
    </source>
</evidence>
<keyword evidence="7 9" id="KW-0804">Transcription</keyword>
<dbReference type="FunCoup" id="A0A316YL84">
    <property type="interactions" value="188"/>
</dbReference>
<evidence type="ECO:0000256" key="2">
    <source>
        <dbReference type="ARBA" id="ARBA00022478"/>
    </source>
</evidence>
<dbReference type="RefSeq" id="XP_025377187.1">
    <property type="nucleotide sequence ID" value="XM_025521520.1"/>
</dbReference>
<evidence type="ECO:0000256" key="8">
    <source>
        <dbReference type="ARBA" id="ARBA00023242"/>
    </source>
</evidence>
<evidence type="ECO:0000256" key="5">
    <source>
        <dbReference type="ARBA" id="ARBA00022833"/>
    </source>
</evidence>
<reference evidence="14 15" key="1">
    <citation type="journal article" date="2018" name="Mol. Biol. Evol.">
        <title>Broad Genomic Sampling Reveals a Smut Pathogenic Ancestry of the Fungal Clade Ustilaginomycotina.</title>
        <authorList>
            <person name="Kijpornyongpan T."/>
            <person name="Mondo S.J."/>
            <person name="Barry K."/>
            <person name="Sandor L."/>
            <person name="Lee J."/>
            <person name="Lipzen A."/>
            <person name="Pangilinan J."/>
            <person name="LaButti K."/>
            <person name="Hainaut M."/>
            <person name="Henrissat B."/>
            <person name="Grigoriev I.V."/>
            <person name="Spatafora J.W."/>
            <person name="Aime M.C."/>
        </authorList>
    </citation>
    <scope>NUCLEOTIDE SEQUENCE [LARGE SCALE GENOMIC DNA]</scope>
    <source>
        <strain evidence="14 15">MCA 4198</strain>
    </source>
</reference>
<dbReference type="PROSITE" id="PS00466">
    <property type="entry name" value="ZF_TFIIS_1"/>
    <property type="match status" value="1"/>
</dbReference>
<feature type="binding site" evidence="10">
    <location>
        <position position="103"/>
    </location>
    <ligand>
        <name>Zn(2+)</name>
        <dbReference type="ChEBI" id="CHEBI:29105"/>
        <label>2</label>
    </ligand>
</feature>
<organism evidence="14 15">
    <name type="scientific">Acaromyces ingoldii</name>
    <dbReference type="NCBI Taxonomy" id="215250"/>
    <lineage>
        <taxon>Eukaryota</taxon>
        <taxon>Fungi</taxon>
        <taxon>Dikarya</taxon>
        <taxon>Basidiomycota</taxon>
        <taxon>Ustilaginomycotina</taxon>
        <taxon>Exobasidiomycetes</taxon>
        <taxon>Exobasidiales</taxon>
        <taxon>Cryptobasidiaceae</taxon>
        <taxon>Acaromyces</taxon>
    </lineage>
</organism>
<dbReference type="GO" id="GO:0006386">
    <property type="term" value="P:termination of RNA polymerase III transcription"/>
    <property type="evidence" value="ECO:0007669"/>
    <property type="project" value="UniProtKB-ARBA"/>
</dbReference>
<dbReference type="InParanoid" id="A0A316YL84"/>
<dbReference type="FunFam" id="2.20.25.10:FF:000005">
    <property type="entry name" value="DNA-directed RNA polymerase subunit"/>
    <property type="match status" value="1"/>
</dbReference>
<keyword evidence="4 11" id="KW-0863">Zinc-finger</keyword>
<dbReference type="PANTHER" id="PTHR11239">
    <property type="entry name" value="DNA-DIRECTED RNA POLYMERASE"/>
    <property type="match status" value="1"/>
</dbReference>
<accession>A0A316YL84</accession>
<keyword evidence="6" id="KW-0805">Transcription regulation</keyword>
<sequence>MSLFCPTCANMLLIGTDDRGLYKWACSTCPYEFPIAKQMTTRVKLTRKDVDDIMGGDDAWKNVDKTAIACPKCDNPEAFFMQLQIRSADEPMTTFYRCTERTCGHQWREG</sequence>
<keyword evidence="15" id="KW-1185">Reference proteome</keyword>
<dbReference type="PIRSF" id="PIRSF005586">
    <property type="entry name" value="RNApol_RpoM"/>
    <property type="match status" value="1"/>
</dbReference>
<comment type="similarity">
    <text evidence="9 12">Belongs to the archaeal rpoM/eukaryotic RPA12/RPB9/RPC11 RNA polymerase family.</text>
</comment>
<keyword evidence="8 9" id="KW-0539">Nucleus</keyword>
<dbReference type="STRING" id="215250.A0A316YL84"/>
<dbReference type="InterPro" id="IPR001222">
    <property type="entry name" value="Znf_TFIIS"/>
</dbReference>
<evidence type="ECO:0000256" key="10">
    <source>
        <dbReference type="PIRSR" id="PIRSR005586-1"/>
    </source>
</evidence>
<evidence type="ECO:0000256" key="9">
    <source>
        <dbReference type="PIRNR" id="PIRNR005586"/>
    </source>
</evidence>
<proteinExistence type="inferred from homology"/>
<dbReference type="PANTHER" id="PTHR11239:SF12">
    <property type="entry name" value="DNA-DIRECTED RNA POLYMERASE III SUBUNIT RPC10"/>
    <property type="match status" value="1"/>
</dbReference>
<dbReference type="Gene3D" id="2.20.25.10">
    <property type="match status" value="1"/>
</dbReference>
<feature type="binding site" evidence="10">
    <location>
        <position position="26"/>
    </location>
    <ligand>
        <name>Zn(2+)</name>
        <dbReference type="ChEBI" id="CHEBI:29105"/>
        <label>1</label>
    </ligand>
</feature>
<evidence type="ECO:0000256" key="3">
    <source>
        <dbReference type="ARBA" id="ARBA00022723"/>
    </source>
</evidence>
<feature type="domain" description="TFIIS-type" evidence="13">
    <location>
        <begin position="66"/>
        <end position="108"/>
    </location>
</feature>
<evidence type="ECO:0000256" key="1">
    <source>
        <dbReference type="ARBA" id="ARBA00004123"/>
    </source>
</evidence>
<dbReference type="EMBL" id="KZ819636">
    <property type="protein sequence ID" value="PWN89989.1"/>
    <property type="molecule type" value="Genomic_DNA"/>
</dbReference>
<dbReference type="Proteomes" id="UP000245768">
    <property type="component" value="Unassembled WGS sequence"/>
</dbReference>
<dbReference type="SMART" id="SM00440">
    <property type="entry name" value="ZnF_C2C2"/>
    <property type="match status" value="1"/>
</dbReference>
<dbReference type="Pfam" id="PF01096">
    <property type="entry name" value="Zn_ribbon_TFIIS"/>
    <property type="match status" value="1"/>
</dbReference>
<evidence type="ECO:0000313" key="15">
    <source>
        <dbReference type="Proteomes" id="UP000245768"/>
    </source>
</evidence>
<dbReference type="InterPro" id="IPR034014">
    <property type="entry name" value="Zn_ribbon_RPC11_C"/>
</dbReference>
<evidence type="ECO:0000256" key="7">
    <source>
        <dbReference type="ARBA" id="ARBA00023163"/>
    </source>
</evidence>
<dbReference type="GO" id="GO:0003899">
    <property type="term" value="F:DNA-directed RNA polymerase activity"/>
    <property type="evidence" value="ECO:0007669"/>
    <property type="project" value="InterPro"/>
</dbReference>
<dbReference type="GO" id="GO:0006355">
    <property type="term" value="P:regulation of DNA-templated transcription"/>
    <property type="evidence" value="ECO:0007669"/>
    <property type="project" value="InterPro"/>
</dbReference>
<dbReference type="AlphaFoldDB" id="A0A316YL84"/>
<evidence type="ECO:0000259" key="13">
    <source>
        <dbReference type="PROSITE" id="PS51133"/>
    </source>
</evidence>
<keyword evidence="5 10" id="KW-0862">Zinc</keyword>
<feature type="binding site" evidence="10">
    <location>
        <position position="98"/>
    </location>
    <ligand>
        <name>Zn(2+)</name>
        <dbReference type="ChEBI" id="CHEBI:29105"/>
        <label>2</label>
    </ligand>
</feature>
<name>A0A316YL84_9BASI</name>
<comment type="function">
    <text evidence="9">DNA-dependent RNA polymerase catalyzes the transcription of DNA into RNA using the four ribonucleoside triphosphates as substrates.</text>
</comment>
<evidence type="ECO:0000313" key="14">
    <source>
        <dbReference type="EMBL" id="PWN89989.1"/>
    </source>
</evidence>
<dbReference type="CDD" id="cd10509">
    <property type="entry name" value="Zn-ribbon_RPC11"/>
    <property type="match status" value="1"/>
</dbReference>
<dbReference type="InterPro" id="IPR001529">
    <property type="entry name" value="Zn_ribbon_RPB9"/>
</dbReference>
<feature type="binding site" evidence="10">
    <location>
        <position position="29"/>
    </location>
    <ligand>
        <name>Zn(2+)</name>
        <dbReference type="ChEBI" id="CHEBI:29105"/>
        <label>1</label>
    </ligand>
</feature>